<gene>
    <name evidence="2" type="ORF">OO013_15955</name>
</gene>
<evidence type="ECO:0000313" key="3">
    <source>
        <dbReference type="Proteomes" id="UP001209885"/>
    </source>
</evidence>
<dbReference type="Proteomes" id="UP001209885">
    <property type="component" value="Unassembled WGS sequence"/>
</dbReference>
<keyword evidence="3" id="KW-1185">Reference proteome</keyword>
<feature type="domain" description="ApeI dehydratase-like" evidence="1">
    <location>
        <begin position="15"/>
        <end position="100"/>
    </location>
</feature>
<dbReference type="EMBL" id="JAPFQN010000009">
    <property type="protein sequence ID" value="MCX2745373.1"/>
    <property type="molecule type" value="Genomic_DNA"/>
</dbReference>
<organism evidence="2 3">
    <name type="scientific">Mangrovivirga halotolerans</name>
    <dbReference type="NCBI Taxonomy" id="2993936"/>
    <lineage>
        <taxon>Bacteria</taxon>
        <taxon>Pseudomonadati</taxon>
        <taxon>Bacteroidota</taxon>
        <taxon>Cytophagia</taxon>
        <taxon>Cytophagales</taxon>
        <taxon>Mangrovivirgaceae</taxon>
        <taxon>Mangrovivirga</taxon>
    </lineage>
</organism>
<dbReference type="RefSeq" id="WP_266057941.1">
    <property type="nucleotide sequence ID" value="NZ_JAPFQN010000009.1"/>
</dbReference>
<dbReference type="Gene3D" id="3.10.129.10">
    <property type="entry name" value="Hotdog Thioesterase"/>
    <property type="match status" value="1"/>
</dbReference>
<name>A0ABT3RUB7_9BACT</name>
<reference evidence="2 3" key="1">
    <citation type="submission" date="2022-11" db="EMBL/GenBank/DDBJ databases">
        <title>The characterization of three novel Bacteroidetes species and genomic analysis of their roles in tidal elemental geochemical cycles.</title>
        <authorList>
            <person name="Ma K."/>
        </authorList>
    </citation>
    <scope>NUCLEOTIDE SEQUENCE [LARGE SCALE GENOMIC DNA]</scope>
    <source>
        <strain evidence="2 3">M17</strain>
    </source>
</reference>
<protein>
    <submittedName>
        <fullName evidence="2">3-hydroxyacyl-ACP dehydratase</fullName>
    </submittedName>
</protein>
<evidence type="ECO:0000259" key="1">
    <source>
        <dbReference type="Pfam" id="PF22818"/>
    </source>
</evidence>
<comment type="caution">
    <text evidence="2">The sequence shown here is derived from an EMBL/GenBank/DDBJ whole genome shotgun (WGS) entry which is preliminary data.</text>
</comment>
<dbReference type="PIRSF" id="PIRSF030962">
    <property type="entry name" value="Dehydrase_ECs4332_prd"/>
    <property type="match status" value="1"/>
</dbReference>
<dbReference type="InterPro" id="IPR016962">
    <property type="entry name" value="Dehydrase_ECs4332_prd"/>
</dbReference>
<dbReference type="InterPro" id="IPR029069">
    <property type="entry name" value="HotDog_dom_sf"/>
</dbReference>
<dbReference type="Pfam" id="PF22818">
    <property type="entry name" value="ApeI-like"/>
    <property type="match status" value="1"/>
</dbReference>
<dbReference type="SUPFAM" id="SSF54637">
    <property type="entry name" value="Thioesterase/thiol ester dehydrase-isomerase"/>
    <property type="match status" value="1"/>
</dbReference>
<evidence type="ECO:0000313" key="2">
    <source>
        <dbReference type="EMBL" id="MCX2745373.1"/>
    </source>
</evidence>
<accession>A0ABT3RUB7</accession>
<sequence length="120" mass="13374">MFKDNLYKVEELTDNGSAIQATVVLDKNHKIFAGHFPGQPILPGVCTLEIMKELIEESKGRKYKLEEAGNIKFLSLVDPEKNSTLTFEINYSDSEGKLKVSANAKLADTSVSFKIKGVFY</sequence>
<dbReference type="InterPro" id="IPR054545">
    <property type="entry name" value="ApeI-like"/>
</dbReference>
<proteinExistence type="predicted"/>